<evidence type="ECO:0000313" key="3">
    <source>
        <dbReference type="Proteomes" id="UP001597351"/>
    </source>
</evidence>
<name>A0ABW4TT41_9ACTN</name>
<comment type="caution">
    <text evidence="2">The sequence shown here is derived from an EMBL/GenBank/DDBJ whole genome shotgun (WGS) entry which is preliminary data.</text>
</comment>
<dbReference type="InterPro" id="IPR011335">
    <property type="entry name" value="Restrct_endonuc-II-like"/>
</dbReference>
<evidence type="ECO:0000256" key="1">
    <source>
        <dbReference type="SAM" id="MobiDB-lite"/>
    </source>
</evidence>
<proteinExistence type="predicted"/>
<gene>
    <name evidence="2" type="ORF">ACFSDE_18690</name>
</gene>
<dbReference type="Gene3D" id="3.40.960.10">
    <property type="entry name" value="VSR Endonuclease"/>
    <property type="match status" value="1"/>
</dbReference>
<organism evidence="2 3">
    <name type="scientific">Nocardioides aestuarii</name>
    <dbReference type="NCBI Taxonomy" id="252231"/>
    <lineage>
        <taxon>Bacteria</taxon>
        <taxon>Bacillati</taxon>
        <taxon>Actinomycetota</taxon>
        <taxon>Actinomycetes</taxon>
        <taxon>Propionibacteriales</taxon>
        <taxon>Nocardioidaceae</taxon>
        <taxon>Nocardioides</taxon>
    </lineage>
</organism>
<feature type="region of interest" description="Disordered" evidence="1">
    <location>
        <begin position="323"/>
        <end position="344"/>
    </location>
</feature>
<protein>
    <submittedName>
        <fullName evidence="2">Endonuclease domain-containing protein</fullName>
    </submittedName>
</protein>
<keyword evidence="2" id="KW-0378">Hydrolase</keyword>
<sequence>MPAPSWLPAELALLDARCPLPLDAPFTAATARVLDVGAKQVRTLLVRGLLREVVRGAYVATQVPDTIALRAGALRLVLASGAVVTDRTAAWLHGVDVLPRAAVHAPVPIDVFSADESRVRRPGVSSGIRHLVAADLTEVDGVPVTTAVRTTLDLGRLMRRYDAIGALDAFLRHGVPRAALDAELPRFRGYRGIVQLRALLPIADPRAESVPESALRLHALDAGLPELEPQVWVGGFRVDLGSRELRYAAEYCGRAFHSGATRAADQERTAELTDAGWLVDEFWSDDLYAPYADPSRRMRTSMDRARRRLGQWRPEGHFLGPVSARSVGPKGVEVPGRPPGWGLE</sequence>
<dbReference type="GO" id="GO:0004519">
    <property type="term" value="F:endonuclease activity"/>
    <property type="evidence" value="ECO:0007669"/>
    <property type="project" value="UniProtKB-KW"/>
</dbReference>
<accession>A0ABW4TT41</accession>
<keyword evidence="2" id="KW-0255">Endonuclease</keyword>
<dbReference type="EMBL" id="JBHUGD010000004">
    <property type="protein sequence ID" value="MFD1948837.1"/>
    <property type="molecule type" value="Genomic_DNA"/>
</dbReference>
<reference evidence="3" key="1">
    <citation type="journal article" date="2019" name="Int. J. Syst. Evol. Microbiol.">
        <title>The Global Catalogue of Microorganisms (GCM) 10K type strain sequencing project: providing services to taxonomists for standard genome sequencing and annotation.</title>
        <authorList>
            <consortium name="The Broad Institute Genomics Platform"/>
            <consortium name="The Broad Institute Genome Sequencing Center for Infectious Disease"/>
            <person name="Wu L."/>
            <person name="Ma J."/>
        </authorList>
    </citation>
    <scope>NUCLEOTIDE SEQUENCE [LARGE SCALE GENOMIC DNA]</scope>
    <source>
        <strain evidence="3">CGMCC 1.12477</strain>
    </source>
</reference>
<dbReference type="SUPFAM" id="SSF52980">
    <property type="entry name" value="Restriction endonuclease-like"/>
    <property type="match status" value="1"/>
</dbReference>
<keyword evidence="3" id="KW-1185">Reference proteome</keyword>
<keyword evidence="2" id="KW-0540">Nuclease</keyword>
<evidence type="ECO:0000313" key="2">
    <source>
        <dbReference type="EMBL" id="MFD1948837.1"/>
    </source>
</evidence>
<dbReference type="Proteomes" id="UP001597351">
    <property type="component" value="Unassembled WGS sequence"/>
</dbReference>
<dbReference type="RefSeq" id="WP_343921608.1">
    <property type="nucleotide sequence ID" value="NZ_BAAAJT010000003.1"/>
</dbReference>